<protein>
    <recommendedName>
        <fullName evidence="3">BrnT family toxin</fullName>
    </recommendedName>
</protein>
<dbReference type="InterPro" id="IPR007460">
    <property type="entry name" value="BrnT_toxin"/>
</dbReference>
<dbReference type="InterPro" id="IPR038573">
    <property type="entry name" value="BrnT_sf"/>
</dbReference>
<dbReference type="AlphaFoldDB" id="A0A5E7EB17"/>
<dbReference type="EMBL" id="CABVHQ010000054">
    <property type="protein sequence ID" value="VVO24015.1"/>
    <property type="molecule type" value="Genomic_DNA"/>
</dbReference>
<sequence>MHFEWDEAKNQANIRKHGIDFNDVPDIFQHPMLALRDDREDYGEERWISIGWIKSLMGVVVYAERRGDMIRIISARKATKQEAKHYVESIEN</sequence>
<name>A0A5E7EB17_PSEFL</name>
<evidence type="ECO:0000313" key="2">
    <source>
        <dbReference type="Proteomes" id="UP000337909"/>
    </source>
</evidence>
<dbReference type="Pfam" id="PF04365">
    <property type="entry name" value="BrnT_toxin"/>
    <property type="match status" value="1"/>
</dbReference>
<evidence type="ECO:0000313" key="1">
    <source>
        <dbReference type="EMBL" id="VVO24015.1"/>
    </source>
</evidence>
<gene>
    <name evidence="1" type="ORF">PS691_04411</name>
</gene>
<dbReference type="Proteomes" id="UP000337909">
    <property type="component" value="Unassembled WGS sequence"/>
</dbReference>
<evidence type="ECO:0008006" key="3">
    <source>
        <dbReference type="Google" id="ProtNLM"/>
    </source>
</evidence>
<organism evidence="1 2">
    <name type="scientific">Pseudomonas fluorescens</name>
    <dbReference type="NCBI Taxonomy" id="294"/>
    <lineage>
        <taxon>Bacteria</taxon>
        <taxon>Pseudomonadati</taxon>
        <taxon>Pseudomonadota</taxon>
        <taxon>Gammaproteobacteria</taxon>
        <taxon>Pseudomonadales</taxon>
        <taxon>Pseudomonadaceae</taxon>
        <taxon>Pseudomonas</taxon>
    </lineage>
</organism>
<accession>A0A5E7EB17</accession>
<dbReference type="Gene3D" id="3.10.450.530">
    <property type="entry name" value="Ribonuclease toxin, BrnT, of type II toxin-antitoxin system"/>
    <property type="match status" value="1"/>
</dbReference>
<dbReference type="OrthoDB" id="9802417at2"/>
<reference evidence="1 2" key="1">
    <citation type="submission" date="2019-09" db="EMBL/GenBank/DDBJ databases">
        <authorList>
            <person name="Chandra G."/>
            <person name="Truman W A."/>
        </authorList>
    </citation>
    <scope>NUCLEOTIDE SEQUENCE [LARGE SCALE GENOMIC DNA]</scope>
    <source>
        <strain evidence="1">PS691</strain>
    </source>
</reference>
<dbReference type="RefSeq" id="WP_150644256.1">
    <property type="nucleotide sequence ID" value="NZ_CABVHQ010000054.1"/>
</dbReference>
<proteinExistence type="predicted"/>